<feature type="region of interest" description="Disordered" evidence="4">
    <location>
        <begin position="183"/>
        <end position="202"/>
    </location>
</feature>
<protein>
    <recommendedName>
        <fullName evidence="2">Regulatory protein zeste</fullName>
    </recommendedName>
</protein>
<reference evidence="7" key="1">
    <citation type="submission" date="2022-11" db="UniProtKB">
        <authorList>
            <consortium name="WormBaseParasite"/>
        </authorList>
    </citation>
    <scope>IDENTIFICATION</scope>
</reference>
<evidence type="ECO:0000313" key="7">
    <source>
        <dbReference type="WBParaSite" id="PSAMB.scaffold9120size5338.g32126.t1"/>
    </source>
</evidence>
<dbReference type="WBParaSite" id="PSAMB.scaffold9120size5338.g32126.t1">
    <property type="protein sequence ID" value="PSAMB.scaffold9120size5338.g32126.t1"/>
    <property type="gene ID" value="PSAMB.scaffold9120size5338.g32126"/>
</dbReference>
<dbReference type="InterPro" id="IPR028002">
    <property type="entry name" value="Myb_DNA-bind_5"/>
</dbReference>
<dbReference type="Pfam" id="PF13873">
    <property type="entry name" value="Myb_DNA-bind_5"/>
    <property type="match status" value="1"/>
</dbReference>
<dbReference type="AlphaFoldDB" id="A0A914XN60"/>
<evidence type="ECO:0000256" key="1">
    <source>
        <dbReference type="ARBA" id="ARBA00011764"/>
    </source>
</evidence>
<sequence>MARRKAAAADDGEEVPSKKMRKTNFTDADIRLLLSKYLEKKEIFQNEENSAFVIKSQEGEWERIVQALNAQNATLNRTWKEVRKKYYNLASEAKKLRTKQKAQMLMTGGGVVDPDTSARSYDELPFFARFILENILPAVIVDGVAGGFESETPAAPAPVEEEEVDETEFDATQYRSTQNVIENHNEDSLSPPPSTPAPTTTTVPAVVPLRKAVDKKMLDEATYAALLSEKAKYDAEVEHLKEKTACKKIRRELLQIELFEKKRYFEEVRAEDLMKS</sequence>
<evidence type="ECO:0000259" key="5">
    <source>
        <dbReference type="Pfam" id="PF13873"/>
    </source>
</evidence>
<proteinExistence type="predicted"/>
<evidence type="ECO:0000313" key="6">
    <source>
        <dbReference type="Proteomes" id="UP000887566"/>
    </source>
</evidence>
<keyword evidence="6" id="KW-1185">Reference proteome</keyword>
<feature type="region of interest" description="Disordered" evidence="4">
    <location>
        <begin position="1"/>
        <end position="20"/>
    </location>
</feature>
<accession>A0A914XN60</accession>
<name>A0A914XN60_9BILA</name>
<evidence type="ECO:0000256" key="2">
    <source>
        <dbReference type="ARBA" id="ARBA00016807"/>
    </source>
</evidence>
<dbReference type="Proteomes" id="UP000887566">
    <property type="component" value="Unplaced"/>
</dbReference>
<evidence type="ECO:0000256" key="4">
    <source>
        <dbReference type="SAM" id="MobiDB-lite"/>
    </source>
</evidence>
<evidence type="ECO:0000256" key="3">
    <source>
        <dbReference type="ARBA" id="ARBA00025466"/>
    </source>
</evidence>
<organism evidence="6 7">
    <name type="scientific">Plectus sambesii</name>
    <dbReference type="NCBI Taxonomy" id="2011161"/>
    <lineage>
        <taxon>Eukaryota</taxon>
        <taxon>Metazoa</taxon>
        <taxon>Ecdysozoa</taxon>
        <taxon>Nematoda</taxon>
        <taxon>Chromadorea</taxon>
        <taxon>Plectida</taxon>
        <taxon>Plectina</taxon>
        <taxon>Plectoidea</taxon>
        <taxon>Plectidae</taxon>
        <taxon>Plectus</taxon>
    </lineage>
</organism>
<comment type="subunit">
    <text evidence="1">Self-associates forming complexes of several hundred monomers.</text>
</comment>
<feature type="domain" description="Myb/SANT-like DNA-binding" evidence="5">
    <location>
        <begin position="21"/>
        <end position="97"/>
    </location>
</feature>
<comment type="function">
    <text evidence="3">Involved in transvection phenomena (= synapsis-dependent gene expression), where the synaptic pairing of chromosomes carrying genes with which zeste interacts influences the expression of these genes. Zeste binds to DNA and stimulates transcription from a nearby promoter.</text>
</comment>